<feature type="compositionally biased region" description="Low complexity" evidence="12">
    <location>
        <begin position="329"/>
        <end position="351"/>
    </location>
</feature>
<evidence type="ECO:0000259" key="13">
    <source>
        <dbReference type="PROSITE" id="PS50157"/>
    </source>
</evidence>
<comment type="similarity">
    <text evidence="2">Belongs to the GLI C2H2-type zinc-finger protein family.</text>
</comment>
<proteinExistence type="inferred from homology"/>
<dbReference type="AlphaFoldDB" id="A0A7M7GA89"/>
<dbReference type="InterPro" id="IPR013087">
    <property type="entry name" value="Znf_C2H2_type"/>
</dbReference>
<dbReference type="Proteomes" id="UP000002358">
    <property type="component" value="Chromosome 2"/>
</dbReference>
<dbReference type="PANTHER" id="PTHR45718:SF8">
    <property type="entry name" value="GLIS FAMILY ZINC FINGER 2"/>
    <property type="match status" value="1"/>
</dbReference>
<dbReference type="FunFam" id="3.30.160.60:FF:000359">
    <property type="entry name" value="GLIS family zinc finger 2"/>
    <property type="match status" value="1"/>
</dbReference>
<name>A0A7M7GA89_NASVI</name>
<dbReference type="EnsemblMetazoa" id="XM_001605110">
    <property type="protein sequence ID" value="XP_001605160"/>
    <property type="gene ID" value="LOC100121549"/>
</dbReference>
<evidence type="ECO:0000256" key="2">
    <source>
        <dbReference type="ARBA" id="ARBA00010831"/>
    </source>
</evidence>
<dbReference type="PANTHER" id="PTHR45718">
    <property type="entry name" value="TRANSCRIPTIONAL ACTIVATOR CUBITUS INTERRUPTUS"/>
    <property type="match status" value="1"/>
</dbReference>
<feature type="domain" description="C2H2-type" evidence="13">
    <location>
        <begin position="160"/>
        <end position="187"/>
    </location>
</feature>
<feature type="region of interest" description="Disordered" evidence="12">
    <location>
        <begin position="308"/>
        <end position="351"/>
    </location>
</feature>
<dbReference type="GO" id="GO:0000978">
    <property type="term" value="F:RNA polymerase II cis-regulatory region sequence-specific DNA binding"/>
    <property type="evidence" value="ECO:0007669"/>
    <property type="project" value="TreeGrafter"/>
</dbReference>
<dbReference type="InterPro" id="IPR056436">
    <property type="entry name" value="Znf-C2H2_ZIC1-5/GLI1-3-like"/>
</dbReference>
<dbReference type="SMR" id="A0A7M7GA89"/>
<feature type="domain" description="C2H2-type" evidence="13">
    <location>
        <begin position="216"/>
        <end position="245"/>
    </location>
</feature>
<dbReference type="Pfam" id="PF21816">
    <property type="entry name" value="Zap1_zf1"/>
    <property type="match status" value="1"/>
</dbReference>
<feature type="domain" description="C2H2-type" evidence="13">
    <location>
        <begin position="188"/>
        <end position="215"/>
    </location>
</feature>
<dbReference type="SMART" id="SM00355">
    <property type="entry name" value="ZnF_C2H2"/>
    <property type="match status" value="5"/>
</dbReference>
<keyword evidence="10" id="KW-0539">Nucleus</keyword>
<dbReference type="InterPro" id="IPR036236">
    <property type="entry name" value="Znf_C2H2_sf"/>
</dbReference>
<keyword evidence="4" id="KW-0677">Repeat</keyword>
<dbReference type="KEGG" id="nvi:100121549"/>
<evidence type="ECO:0000256" key="10">
    <source>
        <dbReference type="ARBA" id="ARBA00023242"/>
    </source>
</evidence>
<dbReference type="FunFam" id="3.30.160.60:FF:000310">
    <property type="entry name" value="GLIS family zinc finger 2"/>
    <property type="match status" value="1"/>
</dbReference>
<sequence>MIVYVPGRMPRHLGAAYGAARLGYQQQPSSPSNYYHLLPASPPASPPSPGYLYQPLQQQPLISTWPRTMPQDEEMLMASSQHHVGSAIVVNGPPSPAHSDSDASSSSLELGSVRGGKHAQLMCRWHSCGRWFPSLEKLAAHVSKHHAAPGPKGLFYCGWEGCQRGERGFNARYKMLVHVRIHTKEKPHTCFECNKSFSRAENLKIHNRSHTGERPYVCPVVGCNKAYSNSSDRFKHTRTHSVDKPYCCKVPGCPKRYTDPSSLRKHVKTFRHYANNNNDKLQENSVNSSAIVKEEIAPSAMETDAFELKSKGCNSSKSDSDKKDSSIESNTTSTSVCSISSDSPKATSSTSFEEQQKFVEWNNMYNNLQDRKDHHDAHATTSSSSSLSLSYEHDLHAGRYSRSSLHDDYILPDRHYNLPAHVKQPPTPYPIEMKHCLPASPPDPLMATTPRIGMQSTPIKSEDKASGVDYRNIESIVNGSTITPLKQEPYVAGSDIVRNSVIKRAVAQSPPTVEQEQSSANNSSSECCCKHKCCRHSEKDSVILEKTKILSDLILHSENPLFKHLLDSVDLQYGLKKMWSGSQQAADPEATTTAAAAAINTCAQDLRAKAAEGLPADMEQDLPLDLTINK</sequence>
<accession>A0A7M7GA89</accession>
<organism evidence="14 15">
    <name type="scientific">Nasonia vitripennis</name>
    <name type="common">Parasitic wasp</name>
    <dbReference type="NCBI Taxonomy" id="7425"/>
    <lineage>
        <taxon>Eukaryota</taxon>
        <taxon>Metazoa</taxon>
        <taxon>Ecdysozoa</taxon>
        <taxon>Arthropoda</taxon>
        <taxon>Hexapoda</taxon>
        <taxon>Insecta</taxon>
        <taxon>Pterygota</taxon>
        <taxon>Neoptera</taxon>
        <taxon>Endopterygota</taxon>
        <taxon>Hymenoptera</taxon>
        <taxon>Apocrita</taxon>
        <taxon>Proctotrupomorpha</taxon>
        <taxon>Chalcidoidea</taxon>
        <taxon>Pteromalidae</taxon>
        <taxon>Pteromalinae</taxon>
        <taxon>Nasonia</taxon>
    </lineage>
</organism>
<feature type="domain" description="C2H2-type" evidence="13">
    <location>
        <begin position="121"/>
        <end position="151"/>
    </location>
</feature>
<comment type="subcellular location">
    <subcellularLocation>
        <location evidence="1">Nucleus</location>
    </subcellularLocation>
</comment>
<keyword evidence="3" id="KW-0479">Metal-binding</keyword>
<evidence type="ECO:0000256" key="7">
    <source>
        <dbReference type="ARBA" id="ARBA00023015"/>
    </source>
</evidence>
<dbReference type="InterPro" id="IPR043359">
    <property type="entry name" value="GLI-like"/>
</dbReference>
<keyword evidence="5 11" id="KW-0863">Zinc-finger</keyword>
<evidence type="ECO:0000256" key="8">
    <source>
        <dbReference type="ARBA" id="ARBA00023125"/>
    </source>
</evidence>
<dbReference type="PROSITE" id="PS50157">
    <property type="entry name" value="ZINC_FINGER_C2H2_2"/>
    <property type="match status" value="5"/>
</dbReference>
<evidence type="ECO:0000313" key="15">
    <source>
        <dbReference type="Proteomes" id="UP000002358"/>
    </source>
</evidence>
<dbReference type="InParanoid" id="A0A7M7GA89"/>
<dbReference type="PROSITE" id="PS00028">
    <property type="entry name" value="ZINC_FINGER_C2H2_1"/>
    <property type="match status" value="4"/>
</dbReference>
<evidence type="ECO:0000256" key="5">
    <source>
        <dbReference type="ARBA" id="ARBA00022771"/>
    </source>
</evidence>
<protein>
    <recommendedName>
        <fullName evidence="13">C2H2-type domain-containing protein</fullName>
    </recommendedName>
</protein>
<dbReference type="GO" id="GO:0008270">
    <property type="term" value="F:zinc ion binding"/>
    <property type="evidence" value="ECO:0007669"/>
    <property type="project" value="UniProtKB-KW"/>
</dbReference>
<feature type="domain" description="C2H2-type" evidence="13">
    <location>
        <begin position="246"/>
        <end position="277"/>
    </location>
</feature>
<dbReference type="OrthoDB" id="3214149at2759"/>
<evidence type="ECO:0000256" key="4">
    <source>
        <dbReference type="ARBA" id="ARBA00022737"/>
    </source>
</evidence>
<evidence type="ECO:0000256" key="1">
    <source>
        <dbReference type="ARBA" id="ARBA00004123"/>
    </source>
</evidence>
<feature type="region of interest" description="Disordered" evidence="12">
    <location>
        <begin position="87"/>
        <end position="110"/>
    </location>
</feature>
<keyword evidence="6" id="KW-0862">Zinc</keyword>
<dbReference type="InterPro" id="IPR048420">
    <property type="entry name" value="Zap1-like_Znf1"/>
</dbReference>
<evidence type="ECO:0000256" key="11">
    <source>
        <dbReference type="PROSITE-ProRule" id="PRU00042"/>
    </source>
</evidence>
<dbReference type="GO" id="GO:0000981">
    <property type="term" value="F:DNA-binding transcription factor activity, RNA polymerase II-specific"/>
    <property type="evidence" value="ECO:0007669"/>
    <property type="project" value="TreeGrafter"/>
</dbReference>
<keyword evidence="15" id="KW-1185">Reference proteome</keyword>
<dbReference type="Gene3D" id="3.30.160.60">
    <property type="entry name" value="Classic Zinc Finger"/>
    <property type="match status" value="4"/>
</dbReference>
<gene>
    <name evidence="14" type="primary">100121549</name>
</gene>
<keyword evidence="8" id="KW-0238">DNA-binding</keyword>
<dbReference type="Pfam" id="PF00096">
    <property type="entry name" value="zf-C2H2"/>
    <property type="match status" value="3"/>
</dbReference>
<dbReference type="Pfam" id="PF23561">
    <property type="entry name" value="zf-C2H2_15"/>
    <property type="match status" value="1"/>
</dbReference>
<evidence type="ECO:0000256" key="12">
    <source>
        <dbReference type="SAM" id="MobiDB-lite"/>
    </source>
</evidence>
<dbReference type="SUPFAM" id="SSF57667">
    <property type="entry name" value="beta-beta-alpha zinc fingers"/>
    <property type="match status" value="3"/>
</dbReference>
<evidence type="ECO:0000256" key="3">
    <source>
        <dbReference type="ARBA" id="ARBA00022723"/>
    </source>
</evidence>
<keyword evidence="9" id="KW-0804">Transcription</keyword>
<keyword evidence="7" id="KW-0805">Transcription regulation</keyword>
<dbReference type="OMA" id="WQNCGRW"/>
<evidence type="ECO:0000256" key="9">
    <source>
        <dbReference type="ARBA" id="ARBA00023163"/>
    </source>
</evidence>
<dbReference type="GO" id="GO:0005634">
    <property type="term" value="C:nucleus"/>
    <property type="evidence" value="ECO:0007669"/>
    <property type="project" value="UniProtKB-SubCell"/>
</dbReference>
<evidence type="ECO:0000313" key="14">
    <source>
        <dbReference type="EnsemblMetazoa" id="XP_001605160"/>
    </source>
</evidence>
<evidence type="ECO:0000256" key="6">
    <source>
        <dbReference type="ARBA" id="ARBA00022833"/>
    </source>
</evidence>
<reference evidence="14" key="1">
    <citation type="submission" date="2021-01" db="UniProtKB">
        <authorList>
            <consortium name="EnsemblMetazoa"/>
        </authorList>
    </citation>
    <scope>IDENTIFICATION</scope>
</reference>